<evidence type="ECO:0000256" key="2">
    <source>
        <dbReference type="ARBA" id="ARBA00022490"/>
    </source>
</evidence>
<protein>
    <recommendedName>
        <fullName evidence="8">Signal recognition particle 19 kDa protein</fullName>
    </recommendedName>
</protein>
<dbReference type="InParanoid" id="A0A0G4EF23"/>
<dbReference type="InterPro" id="IPR036521">
    <property type="entry name" value="SRP19-like_sf"/>
</dbReference>
<name>A0A0G4EF23_VITBC</name>
<dbReference type="GO" id="GO:0006617">
    <property type="term" value="P:SRP-dependent cotranslational protein targeting to membrane, signal sequence recognition"/>
    <property type="evidence" value="ECO:0007669"/>
    <property type="project" value="TreeGrafter"/>
</dbReference>
<gene>
    <name evidence="6" type="ORF">Vbra_20355</name>
</gene>
<evidence type="ECO:0000313" key="6">
    <source>
        <dbReference type="EMBL" id="CEL94010.1"/>
    </source>
</evidence>
<dbReference type="FunCoup" id="A0A0G4EF23">
    <property type="interactions" value="356"/>
</dbReference>
<dbReference type="GO" id="GO:0005786">
    <property type="term" value="C:signal recognition particle, endoplasmic reticulum targeting"/>
    <property type="evidence" value="ECO:0007669"/>
    <property type="project" value="UniProtKB-KW"/>
</dbReference>
<sequence length="152" mass="17159">MRLDPAVVAGMMPAMMAQMSADEPDVSRWNIIYPNYIDKKKTLPEGRRIPLANAVETPKLQEMVEICKHLGVEHKPELKQYPRDWMVVGRIRFRLTKPDNTLWNPEVPTKKALMLKMGELIPKLKSRVHGDAAAAAAASSSTASKKQKKKKK</sequence>
<dbReference type="PhylomeDB" id="A0A0G4EF23"/>
<organism evidence="6 7">
    <name type="scientific">Vitrella brassicaformis (strain CCMP3155)</name>
    <dbReference type="NCBI Taxonomy" id="1169540"/>
    <lineage>
        <taxon>Eukaryota</taxon>
        <taxon>Sar</taxon>
        <taxon>Alveolata</taxon>
        <taxon>Colpodellida</taxon>
        <taxon>Vitrellaceae</taxon>
        <taxon>Vitrella</taxon>
    </lineage>
</organism>
<dbReference type="Proteomes" id="UP000041254">
    <property type="component" value="Unassembled WGS sequence"/>
</dbReference>
<keyword evidence="4" id="KW-0687">Ribonucleoprotein</keyword>
<evidence type="ECO:0000256" key="3">
    <source>
        <dbReference type="ARBA" id="ARBA00023135"/>
    </source>
</evidence>
<evidence type="ECO:0000256" key="1">
    <source>
        <dbReference type="ARBA" id="ARBA00004496"/>
    </source>
</evidence>
<evidence type="ECO:0000313" key="7">
    <source>
        <dbReference type="Proteomes" id="UP000041254"/>
    </source>
</evidence>
<dbReference type="PANTHER" id="PTHR17453">
    <property type="entry name" value="SIGNAL RECOGNITION PARTICLE 19 KD PROTEIN"/>
    <property type="match status" value="1"/>
</dbReference>
<dbReference type="Gene3D" id="3.30.56.30">
    <property type="entry name" value="Signal recognition particle, SRP19-like subunit"/>
    <property type="match status" value="1"/>
</dbReference>
<feature type="compositionally biased region" description="Low complexity" evidence="5">
    <location>
        <begin position="132"/>
        <end position="144"/>
    </location>
</feature>
<keyword evidence="2" id="KW-0963">Cytoplasm</keyword>
<dbReference type="VEuPathDB" id="CryptoDB:Vbra_20355"/>
<dbReference type="AlphaFoldDB" id="A0A0G4EF23"/>
<evidence type="ECO:0000256" key="4">
    <source>
        <dbReference type="ARBA" id="ARBA00023274"/>
    </source>
</evidence>
<evidence type="ECO:0000256" key="5">
    <source>
        <dbReference type="SAM" id="MobiDB-lite"/>
    </source>
</evidence>
<dbReference type="GO" id="GO:0008312">
    <property type="term" value="F:7S RNA binding"/>
    <property type="evidence" value="ECO:0007669"/>
    <property type="project" value="InterPro"/>
</dbReference>
<accession>A0A0G4EF23</accession>
<dbReference type="OrthoDB" id="2190947at2759"/>
<keyword evidence="3" id="KW-0733">Signal recognition particle</keyword>
<dbReference type="PANTHER" id="PTHR17453:SF0">
    <property type="entry name" value="SIGNAL RECOGNITION PARTICLE 19 KDA PROTEIN"/>
    <property type="match status" value="1"/>
</dbReference>
<proteinExistence type="predicted"/>
<dbReference type="EMBL" id="CDMY01000201">
    <property type="protein sequence ID" value="CEL94010.1"/>
    <property type="molecule type" value="Genomic_DNA"/>
</dbReference>
<dbReference type="SUPFAM" id="SSF69695">
    <property type="entry name" value="SRP19"/>
    <property type="match status" value="1"/>
</dbReference>
<feature type="region of interest" description="Disordered" evidence="5">
    <location>
        <begin position="132"/>
        <end position="152"/>
    </location>
</feature>
<reference evidence="6 7" key="1">
    <citation type="submission" date="2014-11" db="EMBL/GenBank/DDBJ databases">
        <authorList>
            <person name="Zhu J."/>
            <person name="Qi W."/>
            <person name="Song R."/>
        </authorList>
    </citation>
    <scope>NUCLEOTIDE SEQUENCE [LARGE SCALE GENOMIC DNA]</scope>
</reference>
<dbReference type="OMA" id="QMERWIC"/>
<comment type="subcellular location">
    <subcellularLocation>
        <location evidence="1">Cytoplasm</location>
    </subcellularLocation>
</comment>
<evidence type="ECO:0008006" key="8">
    <source>
        <dbReference type="Google" id="ProtNLM"/>
    </source>
</evidence>
<dbReference type="Pfam" id="PF01922">
    <property type="entry name" value="SRP19"/>
    <property type="match status" value="1"/>
</dbReference>
<dbReference type="InterPro" id="IPR002778">
    <property type="entry name" value="Signal_recog_particle_SRP19"/>
</dbReference>
<dbReference type="STRING" id="1169540.A0A0G4EF23"/>
<keyword evidence="7" id="KW-1185">Reference proteome</keyword>